<proteinExistence type="predicted"/>
<comment type="caution">
    <text evidence="3">The sequence shown here is derived from an EMBL/GenBank/DDBJ whole genome shotgun (WGS) entry which is preliminary data.</text>
</comment>
<feature type="domain" description="Putative Flp pilus-assembly TadG-like N-terminal" evidence="2">
    <location>
        <begin position="34"/>
        <end position="80"/>
    </location>
</feature>
<name>A0ABP9S0I9_9GAMM</name>
<dbReference type="Pfam" id="PF13400">
    <property type="entry name" value="Tad"/>
    <property type="match status" value="1"/>
</dbReference>
<organism evidence="3 4">
    <name type="scientific">Ferrimonas gelatinilytica</name>
    <dbReference type="NCBI Taxonomy" id="1255257"/>
    <lineage>
        <taxon>Bacteria</taxon>
        <taxon>Pseudomonadati</taxon>
        <taxon>Pseudomonadota</taxon>
        <taxon>Gammaproteobacteria</taxon>
        <taxon>Alteromonadales</taxon>
        <taxon>Ferrimonadaceae</taxon>
        <taxon>Ferrimonas</taxon>
    </lineage>
</organism>
<accession>A0ABP9S0I9</accession>
<evidence type="ECO:0000313" key="4">
    <source>
        <dbReference type="Proteomes" id="UP001501600"/>
    </source>
</evidence>
<keyword evidence="1" id="KW-0472">Membrane</keyword>
<dbReference type="InterPro" id="IPR028087">
    <property type="entry name" value="Tad_N"/>
</dbReference>
<sequence>MGFPWGREAVVTSQRQMTMSKSRNKMALYPRQRGAIVIMITVAMFAILAMGALALDGGHLLLNKARLQNAVDAAALSGAVTLERGYDHALAREEGLATFASALAAQDFSELNAEINTSSLNYAAEAVSPQITMEFSHRPDPFIPVLDDTAQYVRVTVRDVSLSNFFAQVMGFDKRVSASAVAGPSTSTPQCSTDLLPMMVCADSLSEENFGYPLNKMMAMKISSDQNSPIGPGNFQLIRLGDNTGAADIRDAMAGESANDEYCFGYDGLNATEQVETEPGNTVGPVAQGLNTRMGVWNGPVNPTDHPQDWDTCVGAPLDVDGEGNITDEEGNPIAIPDGVTDYYAYMGDYYHHGFYNSVEGHRCDQVTDGSVSFVENSVSTSPGMEKRREFSIVVADCGTGNNNGQNSLPFVGFACFYLMQEVLQKGNDAFVIGEFLGDCTNDAGGVSETPNSTNGPYRIVLFHDPVSEDS</sequence>
<keyword evidence="4" id="KW-1185">Reference proteome</keyword>
<gene>
    <name evidence="3" type="ORF">GCM10025772_11710</name>
</gene>
<feature type="transmembrane region" description="Helical" evidence="1">
    <location>
        <begin position="35"/>
        <end position="55"/>
    </location>
</feature>
<evidence type="ECO:0000313" key="3">
    <source>
        <dbReference type="EMBL" id="GAA5189396.1"/>
    </source>
</evidence>
<evidence type="ECO:0000256" key="1">
    <source>
        <dbReference type="SAM" id="Phobius"/>
    </source>
</evidence>
<dbReference type="Proteomes" id="UP001501600">
    <property type="component" value="Unassembled WGS sequence"/>
</dbReference>
<reference evidence="4" key="1">
    <citation type="journal article" date="2019" name="Int. J. Syst. Evol. Microbiol.">
        <title>The Global Catalogue of Microorganisms (GCM) 10K type strain sequencing project: providing services to taxonomists for standard genome sequencing and annotation.</title>
        <authorList>
            <consortium name="The Broad Institute Genomics Platform"/>
            <consortium name="The Broad Institute Genome Sequencing Center for Infectious Disease"/>
            <person name="Wu L."/>
            <person name="Ma J."/>
        </authorList>
    </citation>
    <scope>NUCLEOTIDE SEQUENCE [LARGE SCALE GENOMIC DNA]</scope>
    <source>
        <strain evidence="4">JCM 18720</strain>
    </source>
</reference>
<protein>
    <submittedName>
        <fullName evidence="3">Pilus assembly protein</fullName>
    </submittedName>
</protein>
<keyword evidence="1" id="KW-1133">Transmembrane helix</keyword>
<dbReference type="EMBL" id="BAABLF010000006">
    <property type="protein sequence ID" value="GAA5189396.1"/>
    <property type="molecule type" value="Genomic_DNA"/>
</dbReference>
<keyword evidence="1" id="KW-0812">Transmembrane</keyword>
<evidence type="ECO:0000259" key="2">
    <source>
        <dbReference type="Pfam" id="PF13400"/>
    </source>
</evidence>